<evidence type="ECO:0000313" key="6">
    <source>
        <dbReference type="Proteomes" id="UP000252530"/>
    </source>
</evidence>
<feature type="compositionally biased region" description="Basic and acidic residues" evidence="4">
    <location>
        <begin position="234"/>
        <end position="249"/>
    </location>
</feature>
<dbReference type="Gene3D" id="2.60.40.4270">
    <property type="entry name" value="Listeria-Bacteroides repeat domain"/>
    <property type="match status" value="1"/>
</dbReference>
<dbReference type="InterPro" id="IPR013378">
    <property type="entry name" value="InlB-like_B-rpt"/>
</dbReference>
<feature type="compositionally biased region" description="Polar residues" evidence="4">
    <location>
        <begin position="139"/>
        <end position="151"/>
    </location>
</feature>
<feature type="compositionally biased region" description="Low complexity" evidence="4">
    <location>
        <begin position="101"/>
        <end position="110"/>
    </location>
</feature>
<protein>
    <recommendedName>
        <fullName evidence="7">Gram-positive cocci surface proteins LPxTG domain-containing protein</fullName>
    </recommendedName>
</protein>
<dbReference type="InterPro" id="IPR042229">
    <property type="entry name" value="Listeria/Bacterioides_rpt_sf"/>
</dbReference>
<dbReference type="Proteomes" id="UP000252530">
    <property type="component" value="Unassembled WGS sequence"/>
</dbReference>
<evidence type="ECO:0000256" key="1">
    <source>
        <dbReference type="ARBA" id="ARBA00004196"/>
    </source>
</evidence>
<dbReference type="InterPro" id="IPR001611">
    <property type="entry name" value="Leu-rich_rpt"/>
</dbReference>
<organism evidence="5 6">
    <name type="scientific">Bifidobacterium aemilianum</name>
    <dbReference type="NCBI Taxonomy" id="2493120"/>
    <lineage>
        <taxon>Bacteria</taxon>
        <taxon>Bacillati</taxon>
        <taxon>Actinomycetota</taxon>
        <taxon>Actinomycetes</taxon>
        <taxon>Bifidobacteriales</taxon>
        <taxon>Bifidobacteriaceae</taxon>
        <taxon>Bifidobacterium</taxon>
    </lineage>
</organism>
<dbReference type="SUPFAM" id="SSF52075">
    <property type="entry name" value="Outer arm dynein light chain 1"/>
    <property type="match status" value="1"/>
</dbReference>
<dbReference type="Gene3D" id="3.80.10.10">
    <property type="entry name" value="Ribonuclease Inhibitor"/>
    <property type="match status" value="1"/>
</dbReference>
<feature type="compositionally biased region" description="Polar residues" evidence="4">
    <location>
        <begin position="158"/>
        <end position="176"/>
    </location>
</feature>
<sequence>MVYYPAVGPIGRSTSGITGEIQTSLFRDHCAVPDRPKAHRLYAAPFPGPCGFAVRETIEGIWIQMLNTALRAIAAGLLCLGMTAANGANITPPPLTGSEPSSSAAHTAADTTKRTPHTTGTKTDTQAHQVRPIADTDTRPNPLTRSQQTVPQALRPDTASTPGKQNESNIQNTQPGNGAAEQGPVASNQTGQPASGTPDTSTDNTNTGQDENQGKDQPKTPATDDTNGQASGNETDKDTAKAAPKKTDQPSDSNPKGGLSKRGIGVRGGVCTVNTSTFRDCFGNGSDTSLADAVASVQGKLPTATFTSVDQAVTSLNLNAKGILSLEGIANLPNLVSLDLGYNRIKDTSPLVALQNTLQTLYLDHNQISDLTPINPNNATWPRLKWLDATGQSIHVTPTPGASTVTLGPAKWNVANSRWLGGRPGGYNCGDPAMKSPGARAPGALPCPAGGTSNTDGTYTWNDGGTHTYSWSNQGSYSNTSWTTAGGAGTFAYSGTITYSGYRVKFDPQNGQAPTYVWLSAFNLPVARPGTNPIKAGYTFTDWYTQPTGGDRWDFSTIVQDNITLYAHYDSIPLPMTGGIPNRVPTIIALAALALAGVTLTVRRVMEGRGLSGSQRPTASR</sequence>
<dbReference type="PANTHER" id="PTHR46652:SF3">
    <property type="entry name" value="LEUCINE-RICH REPEAT-CONTAINING PROTEIN 9"/>
    <property type="match status" value="1"/>
</dbReference>
<feature type="region of interest" description="Disordered" evidence="4">
    <location>
        <begin position="91"/>
        <end position="266"/>
    </location>
</feature>
<keyword evidence="2" id="KW-0433">Leucine-rich repeat</keyword>
<dbReference type="InterPro" id="IPR050836">
    <property type="entry name" value="SDS22/Internalin_LRR"/>
</dbReference>
<evidence type="ECO:0000313" key="5">
    <source>
        <dbReference type="EMBL" id="RBP97228.1"/>
    </source>
</evidence>
<dbReference type="PANTHER" id="PTHR46652">
    <property type="entry name" value="LEUCINE-RICH REPEAT AND IQ DOMAIN-CONTAINING PROTEIN 1-RELATED"/>
    <property type="match status" value="1"/>
</dbReference>
<dbReference type="Pfam" id="PF09479">
    <property type="entry name" value="Flg_new"/>
    <property type="match status" value="1"/>
</dbReference>
<dbReference type="InterPro" id="IPR032675">
    <property type="entry name" value="LRR_dom_sf"/>
</dbReference>
<feature type="compositionally biased region" description="Polar residues" evidence="4">
    <location>
        <begin position="185"/>
        <end position="211"/>
    </location>
</feature>
<keyword evidence="3" id="KW-0677">Repeat</keyword>
<dbReference type="PROSITE" id="PS51450">
    <property type="entry name" value="LRR"/>
    <property type="match status" value="2"/>
</dbReference>
<accession>A0A366K7T8</accession>
<gene>
    <name evidence="5" type="ORF">CRD60_07970</name>
</gene>
<dbReference type="EMBL" id="PDCG01000013">
    <property type="protein sequence ID" value="RBP97228.1"/>
    <property type="molecule type" value="Genomic_DNA"/>
</dbReference>
<proteinExistence type="predicted"/>
<dbReference type="Pfam" id="PF12799">
    <property type="entry name" value="LRR_4"/>
    <property type="match status" value="1"/>
</dbReference>
<evidence type="ECO:0008006" key="7">
    <source>
        <dbReference type="Google" id="ProtNLM"/>
    </source>
</evidence>
<dbReference type="GO" id="GO:0030313">
    <property type="term" value="C:cell envelope"/>
    <property type="evidence" value="ECO:0007669"/>
    <property type="project" value="UniProtKB-SubCell"/>
</dbReference>
<evidence type="ECO:0000256" key="2">
    <source>
        <dbReference type="ARBA" id="ARBA00022614"/>
    </source>
</evidence>
<feature type="compositionally biased region" description="Polar residues" evidence="4">
    <location>
        <begin position="223"/>
        <end position="233"/>
    </location>
</feature>
<dbReference type="InterPro" id="IPR025875">
    <property type="entry name" value="Leu-rich_rpt_4"/>
</dbReference>
<keyword evidence="6" id="KW-1185">Reference proteome</keyword>
<comment type="subcellular location">
    <subcellularLocation>
        <location evidence="1">Cell envelope</location>
    </subcellularLocation>
</comment>
<reference evidence="5 6" key="1">
    <citation type="submission" date="2017-10" db="EMBL/GenBank/DDBJ databases">
        <title>Bifidobacterium xylocopum sp. nov. and Bifidobacterium aemilianum sp. nov., from the carpenter bee (Xylocopa violacea) digestive tract.</title>
        <authorList>
            <person name="Alberoni D."/>
            <person name="Baffoni L."/>
            <person name="Di Gioia D."/>
            <person name="Gaggia F."/>
            <person name="Biavati B."/>
        </authorList>
    </citation>
    <scope>NUCLEOTIDE SEQUENCE [LARGE SCALE GENOMIC DNA]</scope>
    <source>
        <strain evidence="5 6">XV10</strain>
    </source>
</reference>
<dbReference type="AlphaFoldDB" id="A0A366K7T8"/>
<evidence type="ECO:0000256" key="3">
    <source>
        <dbReference type="ARBA" id="ARBA00022737"/>
    </source>
</evidence>
<comment type="caution">
    <text evidence="5">The sequence shown here is derived from an EMBL/GenBank/DDBJ whole genome shotgun (WGS) entry which is preliminary data.</text>
</comment>
<name>A0A366K7T8_9BIFI</name>
<evidence type="ECO:0000256" key="4">
    <source>
        <dbReference type="SAM" id="MobiDB-lite"/>
    </source>
</evidence>